<gene>
    <name evidence="3" type="ORF">pneo_cds_548</name>
</gene>
<dbReference type="SUPFAM" id="SSF53474">
    <property type="entry name" value="alpha/beta-Hydrolases"/>
    <property type="match status" value="1"/>
</dbReference>
<evidence type="ECO:0000313" key="3">
    <source>
        <dbReference type="EMBL" id="AVK76155.1"/>
    </source>
</evidence>
<dbReference type="Proteomes" id="UP000249287">
    <property type="component" value="Segment"/>
</dbReference>
<dbReference type="Pfam" id="PF03959">
    <property type="entry name" value="FSH1"/>
    <property type="match status" value="1"/>
</dbReference>
<keyword evidence="1 3" id="KW-0378">Hydrolase</keyword>
<dbReference type="KEGG" id="vg:36842217"/>
<dbReference type="EMBL" id="MG011690">
    <property type="protein sequence ID" value="AVK76155.1"/>
    <property type="molecule type" value="Genomic_DNA"/>
</dbReference>
<evidence type="ECO:0000256" key="1">
    <source>
        <dbReference type="ARBA" id="ARBA00022801"/>
    </source>
</evidence>
<dbReference type="PANTHER" id="PTHR48070">
    <property type="entry name" value="ESTERASE OVCA2"/>
    <property type="match status" value="1"/>
</dbReference>
<dbReference type="Gene3D" id="3.40.50.1820">
    <property type="entry name" value="alpha/beta hydrolase"/>
    <property type="match status" value="1"/>
</dbReference>
<dbReference type="InterPro" id="IPR050593">
    <property type="entry name" value="LovG"/>
</dbReference>
<dbReference type="InterPro" id="IPR005645">
    <property type="entry name" value="FSH-like_dom"/>
</dbReference>
<dbReference type="RefSeq" id="YP_009482158.1">
    <property type="nucleotide sequence ID" value="NC_037666.1"/>
</dbReference>
<dbReference type="GO" id="GO:0016787">
    <property type="term" value="F:hydrolase activity"/>
    <property type="evidence" value="ECO:0007669"/>
    <property type="project" value="UniProtKB-KW"/>
</dbReference>
<evidence type="ECO:0000259" key="2">
    <source>
        <dbReference type="Pfam" id="PF03959"/>
    </source>
</evidence>
<name>A0A2U7UCS4_9VIRU</name>
<feature type="domain" description="Serine hydrolase" evidence="2">
    <location>
        <begin position="19"/>
        <end position="202"/>
    </location>
</feature>
<dbReference type="InterPro" id="IPR029058">
    <property type="entry name" value="AB_hydrolase_fold"/>
</dbReference>
<reference evidence="3" key="1">
    <citation type="journal article" date="2018" name="Nat. Commun.">
        <title>Diversity and evolution of the emerging Pandoraviridae family.</title>
        <authorList>
            <person name="Legendre M."/>
            <person name="Fabre E."/>
            <person name="Poirot O."/>
            <person name="Jeudy S."/>
            <person name="Lartigue A."/>
            <person name="Alempic J.M."/>
            <person name="Beucher L."/>
            <person name="Philippe N."/>
            <person name="Bertaux L."/>
            <person name="Christo-Foroux E."/>
            <person name="Labadie K."/>
            <person name="Coute Y."/>
            <person name="Abergel C."/>
            <person name="Claverie J.M."/>
        </authorList>
    </citation>
    <scope>NUCLEOTIDE SEQUENCE [LARGE SCALE GENOMIC DNA]</scope>
    <source>
        <strain evidence="3">Neocaledonia</strain>
    </source>
</reference>
<dbReference type="PANTHER" id="PTHR48070:SF6">
    <property type="entry name" value="ESTERASE OVCA2"/>
    <property type="match status" value="1"/>
</dbReference>
<dbReference type="GeneID" id="36842217"/>
<protein>
    <submittedName>
        <fullName evidence="3">Carboxylic ester hydrolase</fullName>
    </submittedName>
</protein>
<organism evidence="3">
    <name type="scientific">Pandoravirus neocaledonia</name>
    <dbReference type="NCBI Taxonomy" id="2107708"/>
    <lineage>
        <taxon>Viruses</taxon>
        <taxon>Pandoravirus</taxon>
    </lineage>
</organism>
<proteinExistence type="predicted"/>
<accession>A0A2U7UCS4</accession>
<sequence>MAARKSDPTTAKDQGKALVVLALHGYGQTNDDLARPLKRLLKAPAGHRPATIVYPTAPVALDPPPGRAWWRRPTMRLDDAFVYQEFDQTWDAIKEALGGRSVDAVVGFSQGAVLATLLLQSGAVPGCERVVLFGASGVQDPGLSRLAPVGPHVRALIGHGTKDTLCTEEDVHRLAAVYTVPPTRLAHRWGHVVPSDATSRDAVVSFLWPTREETTADGRGLGRASA</sequence>